<accession>A0A917FF30</accession>
<dbReference type="InterPro" id="IPR012347">
    <property type="entry name" value="Ferritin-like"/>
</dbReference>
<dbReference type="Pfam" id="PF11553">
    <property type="entry name" value="DUF3231"/>
    <property type="match status" value="1"/>
</dbReference>
<organism evidence="1 2">
    <name type="scientific">Paenibacillus albidus</name>
    <dbReference type="NCBI Taxonomy" id="2041023"/>
    <lineage>
        <taxon>Bacteria</taxon>
        <taxon>Bacillati</taxon>
        <taxon>Bacillota</taxon>
        <taxon>Bacilli</taxon>
        <taxon>Bacillales</taxon>
        <taxon>Paenibacillaceae</taxon>
        <taxon>Paenibacillus</taxon>
    </lineage>
</organism>
<dbReference type="InterPro" id="IPR021617">
    <property type="entry name" value="DUF3231"/>
</dbReference>
<comment type="caution">
    <text evidence="1">The sequence shown here is derived from an EMBL/GenBank/DDBJ whole genome shotgun (WGS) entry which is preliminary data.</text>
</comment>
<sequence length="172" mass="18730">MVIPSSNPKDEAMHTGPTFTAWQFAAKAQITLSTLQAFHYHAADQELKHLIDDLMDQTQRGIKDCDKLLRAEGIPPFPPLPDRLSVKPAEIPSGARLSDLEIAAALSGVISMSLAESSQLMNMSIRADLTALFMKIHAALAASGLALLKINKHKGWLPPLPVQIRQPELVHA</sequence>
<dbReference type="Proteomes" id="UP000637643">
    <property type="component" value="Unassembled WGS sequence"/>
</dbReference>
<evidence type="ECO:0000313" key="2">
    <source>
        <dbReference type="Proteomes" id="UP000637643"/>
    </source>
</evidence>
<reference evidence="1" key="2">
    <citation type="submission" date="2020-09" db="EMBL/GenBank/DDBJ databases">
        <authorList>
            <person name="Sun Q."/>
            <person name="Zhou Y."/>
        </authorList>
    </citation>
    <scope>NUCLEOTIDE SEQUENCE</scope>
    <source>
        <strain evidence="1">CGMCC 1.16134</strain>
    </source>
</reference>
<dbReference type="Gene3D" id="1.20.1260.10">
    <property type="match status" value="1"/>
</dbReference>
<dbReference type="AlphaFoldDB" id="A0A917FF30"/>
<protein>
    <recommendedName>
        <fullName evidence="3">DUF3231 family protein</fullName>
    </recommendedName>
</protein>
<name>A0A917FF30_9BACL</name>
<evidence type="ECO:0008006" key="3">
    <source>
        <dbReference type="Google" id="ProtNLM"/>
    </source>
</evidence>
<dbReference type="EMBL" id="BMKR01000005">
    <property type="protein sequence ID" value="GGF71841.1"/>
    <property type="molecule type" value="Genomic_DNA"/>
</dbReference>
<proteinExistence type="predicted"/>
<evidence type="ECO:0000313" key="1">
    <source>
        <dbReference type="EMBL" id="GGF71841.1"/>
    </source>
</evidence>
<dbReference type="RefSeq" id="WP_189023701.1">
    <property type="nucleotide sequence ID" value="NZ_BMKR01000005.1"/>
</dbReference>
<reference evidence="1" key="1">
    <citation type="journal article" date="2014" name="Int. J. Syst. Evol. Microbiol.">
        <title>Complete genome sequence of Corynebacterium casei LMG S-19264T (=DSM 44701T), isolated from a smear-ripened cheese.</title>
        <authorList>
            <consortium name="US DOE Joint Genome Institute (JGI-PGF)"/>
            <person name="Walter F."/>
            <person name="Albersmeier A."/>
            <person name="Kalinowski J."/>
            <person name="Ruckert C."/>
        </authorList>
    </citation>
    <scope>NUCLEOTIDE SEQUENCE</scope>
    <source>
        <strain evidence="1">CGMCC 1.16134</strain>
    </source>
</reference>
<gene>
    <name evidence="1" type="ORF">GCM10010912_16230</name>
</gene>
<keyword evidence="2" id="KW-1185">Reference proteome</keyword>